<gene>
    <name evidence="2" type="ORF">ENQ87_13320</name>
</gene>
<evidence type="ECO:0000256" key="1">
    <source>
        <dbReference type="SAM" id="Coils"/>
    </source>
</evidence>
<comment type="caution">
    <text evidence="2">The sequence shown here is derived from an EMBL/GenBank/DDBJ whole genome shotgun (WGS) entry which is preliminary data.</text>
</comment>
<sequence>MGTREEYVKKLQVKLEEWNADIDKLSAKAGEVKAELRHEYAEQLETLKAKQAVARQKFEELQKSGGSAWEDLKAGMELAWNAVSEAIDSAKSRFR</sequence>
<organism evidence="2">
    <name type="scientific">Geobacter metallireducens</name>
    <dbReference type="NCBI Taxonomy" id="28232"/>
    <lineage>
        <taxon>Bacteria</taxon>
        <taxon>Pseudomonadati</taxon>
        <taxon>Thermodesulfobacteriota</taxon>
        <taxon>Desulfuromonadia</taxon>
        <taxon>Geobacterales</taxon>
        <taxon>Geobacteraceae</taxon>
        <taxon>Geobacter</taxon>
    </lineage>
</organism>
<name>A0A831U6K8_GEOME</name>
<reference evidence="2" key="1">
    <citation type="journal article" date="2020" name="mSystems">
        <title>Genome- and Community-Level Interaction Insights into Carbon Utilization and Element Cycling Functions of Hydrothermarchaeota in Hydrothermal Sediment.</title>
        <authorList>
            <person name="Zhou Z."/>
            <person name="Liu Y."/>
            <person name="Xu W."/>
            <person name="Pan J."/>
            <person name="Luo Z.H."/>
            <person name="Li M."/>
        </authorList>
    </citation>
    <scope>NUCLEOTIDE SEQUENCE [LARGE SCALE GENOMIC DNA]</scope>
    <source>
        <strain evidence="2">SpSt-349</strain>
    </source>
</reference>
<protein>
    <submittedName>
        <fullName evidence="2">Coiled coil domain-containing protein</fullName>
    </submittedName>
</protein>
<evidence type="ECO:0000313" key="2">
    <source>
        <dbReference type="EMBL" id="HEN43323.1"/>
    </source>
</evidence>
<keyword evidence="1" id="KW-0175">Coiled coil</keyword>
<proteinExistence type="predicted"/>
<feature type="coiled-coil region" evidence="1">
    <location>
        <begin position="8"/>
        <end position="64"/>
    </location>
</feature>
<dbReference type="AlphaFoldDB" id="A0A831U6K8"/>
<dbReference type="EMBL" id="DSOV01000058">
    <property type="protein sequence ID" value="HEN43323.1"/>
    <property type="molecule type" value="Genomic_DNA"/>
</dbReference>
<accession>A0A831U6K8</accession>